<dbReference type="GO" id="GO:0005737">
    <property type="term" value="C:cytoplasm"/>
    <property type="evidence" value="ECO:0000318"/>
    <property type="project" value="GO_Central"/>
</dbReference>
<dbReference type="Ensembl" id="ENSACAT00000015464.4">
    <property type="protein sequence ID" value="ENSACAP00000015158.3"/>
    <property type="gene ID" value="ENSACAG00000015437.4"/>
</dbReference>
<dbReference type="InterPro" id="IPR041442">
    <property type="entry name" value="PIH1D1/2/3_CS-like"/>
</dbReference>
<name>H9GMA5_ANOCA</name>
<dbReference type="Pfam" id="PF18201">
    <property type="entry name" value="PIH1_CS"/>
    <property type="match status" value="1"/>
</dbReference>
<dbReference type="GO" id="GO:1990904">
    <property type="term" value="C:ribonucleoprotein complex"/>
    <property type="evidence" value="ECO:0000318"/>
    <property type="project" value="GO_Central"/>
</dbReference>
<evidence type="ECO:0000256" key="1">
    <source>
        <dbReference type="ARBA" id="ARBA00008511"/>
    </source>
</evidence>
<organism evidence="5 6">
    <name type="scientific">Anolis carolinensis</name>
    <name type="common">Green anole</name>
    <name type="synonym">American chameleon</name>
    <dbReference type="NCBI Taxonomy" id="28377"/>
    <lineage>
        <taxon>Eukaryota</taxon>
        <taxon>Metazoa</taxon>
        <taxon>Chordata</taxon>
        <taxon>Craniata</taxon>
        <taxon>Vertebrata</taxon>
        <taxon>Euteleostomi</taxon>
        <taxon>Lepidosauria</taxon>
        <taxon>Squamata</taxon>
        <taxon>Bifurcata</taxon>
        <taxon>Unidentata</taxon>
        <taxon>Episquamata</taxon>
        <taxon>Toxicofera</taxon>
        <taxon>Iguania</taxon>
        <taxon>Dactyloidae</taxon>
        <taxon>Anolis</taxon>
    </lineage>
</organism>
<reference evidence="5" key="1">
    <citation type="submission" date="2009-12" db="EMBL/GenBank/DDBJ databases">
        <title>The Genome Sequence of Anolis carolinensis (Green Anole Lizard).</title>
        <authorList>
            <consortium name="The Genome Sequencing Platform"/>
            <person name="Di Palma F."/>
            <person name="Alfoldi J."/>
            <person name="Heiman D."/>
            <person name="Young S."/>
            <person name="Grabherr M."/>
            <person name="Johnson J."/>
            <person name="Lander E.S."/>
            <person name="Lindblad-Toh K."/>
        </authorList>
    </citation>
    <scope>NUCLEOTIDE SEQUENCE [LARGE SCALE GENOMIC DNA]</scope>
    <source>
        <strain evidence="5">JBL SC #1</strain>
    </source>
</reference>
<evidence type="ECO:0000313" key="6">
    <source>
        <dbReference type="Proteomes" id="UP000001646"/>
    </source>
</evidence>
<dbReference type="GO" id="GO:0031267">
    <property type="term" value="F:small GTPase binding"/>
    <property type="evidence" value="ECO:0007669"/>
    <property type="project" value="Ensembl"/>
</dbReference>
<dbReference type="InterPro" id="IPR012981">
    <property type="entry name" value="PIH1_N"/>
</dbReference>
<dbReference type="eggNOG" id="KOG4356">
    <property type="taxonomic scope" value="Eukaryota"/>
</dbReference>
<dbReference type="GO" id="GO:0097255">
    <property type="term" value="C:R2TP complex"/>
    <property type="evidence" value="ECO:0000318"/>
    <property type="project" value="GO_Central"/>
</dbReference>
<keyword evidence="6" id="KW-1185">Reference proteome</keyword>
<comment type="similarity">
    <text evidence="1">Belongs to the PIH1 family.</text>
</comment>
<protein>
    <recommendedName>
        <fullName evidence="2">PIH1 domain-containing protein 2</fullName>
    </recommendedName>
</protein>
<reference evidence="5" key="2">
    <citation type="submission" date="2025-08" db="UniProtKB">
        <authorList>
            <consortium name="Ensembl"/>
        </authorList>
    </citation>
    <scope>IDENTIFICATION</scope>
</reference>
<dbReference type="GO" id="GO:0000492">
    <property type="term" value="P:box C/D snoRNP assembly"/>
    <property type="evidence" value="ECO:0000318"/>
    <property type="project" value="GO_Central"/>
</dbReference>
<dbReference type="InParanoid" id="H9GMA5"/>
<evidence type="ECO:0000313" key="5">
    <source>
        <dbReference type="Ensembl" id="ENSACAP00000015158.3"/>
    </source>
</evidence>
<dbReference type="GO" id="GO:0006364">
    <property type="term" value="P:rRNA processing"/>
    <property type="evidence" value="ECO:0000318"/>
    <property type="project" value="GO_Central"/>
</dbReference>
<proteinExistence type="inferred from homology"/>
<dbReference type="GO" id="GO:0101031">
    <property type="term" value="C:protein folding chaperone complex"/>
    <property type="evidence" value="ECO:0007669"/>
    <property type="project" value="Ensembl"/>
</dbReference>
<feature type="domain" description="PIH1D1/2/3 CS-like" evidence="4">
    <location>
        <begin position="238"/>
        <end position="308"/>
    </location>
</feature>
<dbReference type="Pfam" id="PF08190">
    <property type="entry name" value="PIH1"/>
    <property type="match status" value="1"/>
</dbReference>
<accession>H9GMA5</accession>
<dbReference type="CDD" id="cd00298">
    <property type="entry name" value="ACD_sHsps_p23-like"/>
    <property type="match status" value="1"/>
</dbReference>
<gene>
    <name evidence="5" type="primary">PIH1D2</name>
</gene>
<reference evidence="5" key="3">
    <citation type="submission" date="2025-09" db="UniProtKB">
        <authorList>
            <consortium name="Ensembl"/>
        </authorList>
    </citation>
    <scope>IDENTIFICATION</scope>
</reference>
<dbReference type="PANTHER" id="PTHR22997:SF6">
    <property type="entry name" value="PIH1 DOMAIN-CONTAINING PROTEIN 2"/>
    <property type="match status" value="1"/>
</dbReference>
<dbReference type="InterPro" id="IPR050734">
    <property type="entry name" value="PIH1/Kintoun_subfamily"/>
</dbReference>
<feature type="domain" description="PIH1 N-terminal" evidence="3">
    <location>
        <begin position="31"/>
        <end position="162"/>
    </location>
</feature>
<dbReference type="PANTHER" id="PTHR22997">
    <property type="entry name" value="PIH1 DOMAIN-CONTAINING PROTEIN 1"/>
    <property type="match status" value="1"/>
</dbReference>
<dbReference type="Proteomes" id="UP000001646">
    <property type="component" value="Unplaced"/>
</dbReference>
<evidence type="ECO:0000259" key="3">
    <source>
        <dbReference type="Pfam" id="PF08190"/>
    </source>
</evidence>
<dbReference type="Bgee" id="ENSACAG00000015437">
    <property type="expression patterns" value="Expressed in brain and 10 other cell types or tissues"/>
</dbReference>
<dbReference type="GeneTree" id="ENSGT00510000048581"/>
<evidence type="ECO:0000259" key="4">
    <source>
        <dbReference type="Pfam" id="PF18201"/>
    </source>
</evidence>
<sequence length="313" mass="35721">MEKEEVLGKAAQLWTMLDDLAESQPEKYRQFMQQQMKEARQHLAPPEPHLCLKAHRKDNTAGKTLFVNVCAWKRVPAPQSPSERVPFTAGKMEELSDKSGPYSIVDIAFHPSVLEKGKNDPKEKDRLMCLCLKYIEEHYSVTVSPSYSILKFKLKGSLERMRQSLRREQVPAALSQKDVTLDQLRNIIEEEEEKDLLLLRKNQAPAKPGLIEEIPCAEESPRGYLTPAYEIATTKDANGDPVEIELRVELPEVDSVSECDLRVSKDDVLIECLNKYRLRLDLPEMVNEEATAAIFHKKKGVLVITMPVRPSKW</sequence>
<evidence type="ECO:0000256" key="2">
    <source>
        <dbReference type="ARBA" id="ARBA00040541"/>
    </source>
</evidence>
<dbReference type="STRING" id="28377.ENSACAP00000015158"/>
<dbReference type="HOGENOM" id="CLU_075974_0_0_1"/>
<dbReference type="AlphaFoldDB" id="H9GMA5"/>